<reference evidence="1 2" key="1">
    <citation type="submission" date="2020-01" db="EMBL/GenBank/DDBJ databases">
        <title>Dynamics of blaIMP-6 dissemination in carbapenem resistant Enterobacteriacea isolated from regional surveillance in Osaka, Japan.</title>
        <authorList>
            <person name="Abe R."/>
            <person name="Akeda Y."/>
            <person name="Sugawara Y."/>
            <person name="Yamamoto N."/>
            <person name="Tomono K."/>
            <person name="Takeuchi D."/>
            <person name="Kawahara R."/>
            <person name="Hamada S."/>
        </authorList>
    </citation>
    <scope>NUCLEOTIDE SEQUENCE [LARGE SCALE GENOMIC DNA]</scope>
    <source>
        <strain evidence="1 2">E300</strain>
    </source>
</reference>
<organism evidence="1 2">
    <name type="scientific">Escherichia coli</name>
    <dbReference type="NCBI Taxonomy" id="562"/>
    <lineage>
        <taxon>Bacteria</taxon>
        <taxon>Pseudomonadati</taxon>
        <taxon>Pseudomonadota</taxon>
        <taxon>Gammaproteobacteria</taxon>
        <taxon>Enterobacterales</taxon>
        <taxon>Enterobacteriaceae</taxon>
        <taxon>Escherichia</taxon>
    </lineage>
</organism>
<dbReference type="AlphaFoldDB" id="A0A8S0G2U3"/>
<dbReference type="Proteomes" id="UP000467488">
    <property type="component" value="Chromosome"/>
</dbReference>
<evidence type="ECO:0000313" key="1">
    <source>
        <dbReference type="EMBL" id="BBU86437.1"/>
    </source>
</evidence>
<gene>
    <name evidence="1" type="ORF">EIMP300_78370</name>
</gene>
<proteinExistence type="predicted"/>
<sequence length="94" mass="10879">MRLQYNYNKAHIVAVFIRTSGQKVLVIAPARTSRFWRYPVHCILSITFMLKDILMYQDLIRNELNEAAETLANFLKDDANIHAIQRAAVLLADM</sequence>
<protein>
    <submittedName>
        <fullName evidence="1">Uncharacterized protein</fullName>
    </submittedName>
</protein>
<dbReference type="EMBL" id="AP022360">
    <property type="protein sequence ID" value="BBU86437.1"/>
    <property type="molecule type" value="Genomic_DNA"/>
</dbReference>
<evidence type="ECO:0000313" key="2">
    <source>
        <dbReference type="Proteomes" id="UP000467488"/>
    </source>
</evidence>
<accession>A0A8S0G2U3</accession>
<name>A0A8S0G2U3_ECOLX</name>